<keyword evidence="2" id="KW-0808">Transferase</keyword>
<organism evidence="2">
    <name type="scientific">uncultured Sphingomonadaceae bacterium</name>
    <dbReference type="NCBI Taxonomy" id="169976"/>
    <lineage>
        <taxon>Bacteria</taxon>
        <taxon>Pseudomonadati</taxon>
        <taxon>Pseudomonadota</taxon>
        <taxon>Alphaproteobacteria</taxon>
        <taxon>Sphingomonadales</taxon>
        <taxon>Sphingomonadaceae</taxon>
        <taxon>environmental samples</taxon>
    </lineage>
</organism>
<dbReference type="AlphaFoldDB" id="A0A6J4TMY6"/>
<evidence type="ECO:0000313" key="2">
    <source>
        <dbReference type="EMBL" id="CAA9527718.1"/>
    </source>
</evidence>
<reference evidence="2" key="1">
    <citation type="submission" date="2020-02" db="EMBL/GenBank/DDBJ databases">
        <authorList>
            <person name="Meier V. D."/>
        </authorList>
    </citation>
    <scope>NUCLEOTIDE SEQUENCE</scope>
    <source>
        <strain evidence="2">AVDCRST_MAG91</strain>
    </source>
</reference>
<evidence type="ECO:0000256" key="1">
    <source>
        <dbReference type="SAM" id="MobiDB-lite"/>
    </source>
</evidence>
<keyword evidence="2" id="KW-0012">Acyltransferase</keyword>
<gene>
    <name evidence="2" type="ORF">AVDCRST_MAG91-2685</name>
</gene>
<dbReference type="EC" id="2.3.2.6" evidence="2"/>
<feature type="region of interest" description="Disordered" evidence="1">
    <location>
        <begin position="1"/>
        <end position="213"/>
    </location>
</feature>
<feature type="non-terminal residue" evidence="2">
    <location>
        <position position="250"/>
    </location>
</feature>
<accession>A0A6J4TMY6</accession>
<feature type="compositionally biased region" description="Basic residues" evidence="1">
    <location>
        <begin position="59"/>
        <end position="76"/>
    </location>
</feature>
<protein>
    <submittedName>
        <fullName evidence="2">Leucyl/phenylalanyl-tRNA--protein transferase</fullName>
        <ecNumber evidence="2">2.3.2.6</ecNumber>
    </submittedName>
</protein>
<name>A0A6J4TMY6_9SPHN</name>
<sequence>DPPRPRPPALRLRRRRFSDGGQPRRARPVLGRTRTPHDPAAGPLPPVEVAPQDDPLRPVPRHPRPGVRARHAGLRRPRGDVDQPRHRTRLHAAPRGRPRPLDRVLVRRRASRGALRRPPRRRLFRRKHVQRGPRRVQGGARLARRAPPRRPFPPARLPVHDAPPRQPRRSGDQPRRLRVVAGPRRRRGGRDHSGRGRAWVRGPGPRRPLPRRPRLARLLAARLAARLRSLQRIRARARMRHRAALGPDVV</sequence>
<feature type="compositionally biased region" description="Basic residues" evidence="1">
    <location>
        <begin position="86"/>
        <end position="98"/>
    </location>
</feature>
<dbReference type="GO" id="GO:0008914">
    <property type="term" value="F:leucyl-tRNA--protein transferase activity"/>
    <property type="evidence" value="ECO:0007669"/>
    <property type="project" value="UniProtKB-EC"/>
</dbReference>
<feature type="compositionally biased region" description="Basic residues" evidence="1">
    <location>
        <begin position="106"/>
        <end position="134"/>
    </location>
</feature>
<dbReference type="EMBL" id="CADCVX010000477">
    <property type="protein sequence ID" value="CAA9527718.1"/>
    <property type="molecule type" value="Genomic_DNA"/>
</dbReference>
<feature type="non-terminal residue" evidence="2">
    <location>
        <position position="1"/>
    </location>
</feature>
<proteinExistence type="predicted"/>
<feature type="compositionally biased region" description="Basic and acidic residues" evidence="1">
    <location>
        <begin position="158"/>
        <end position="175"/>
    </location>
</feature>